<dbReference type="PANTHER" id="PTHR47371">
    <property type="entry name" value="LIPOTEICHOIC ACID SYNTHASE"/>
    <property type="match status" value="1"/>
</dbReference>
<feature type="transmembrane region" description="Helical" evidence="7">
    <location>
        <begin position="57"/>
        <end position="81"/>
    </location>
</feature>
<comment type="subcellular location">
    <subcellularLocation>
        <location evidence="1">Cell membrane</location>
        <topology evidence="1">Multi-pass membrane protein</topology>
    </subcellularLocation>
</comment>
<dbReference type="CDD" id="cd16015">
    <property type="entry name" value="LTA_synthase"/>
    <property type="match status" value="1"/>
</dbReference>
<keyword evidence="3" id="KW-1003">Cell membrane</keyword>
<keyword evidence="10" id="KW-1185">Reference proteome</keyword>
<protein>
    <submittedName>
        <fullName evidence="9">Sulfatase</fullName>
    </submittedName>
</protein>
<dbReference type="KEGG" id="sted:SPTER_34580"/>
<feature type="transmembrane region" description="Helical" evidence="7">
    <location>
        <begin position="184"/>
        <end position="203"/>
    </location>
</feature>
<evidence type="ECO:0000259" key="8">
    <source>
        <dbReference type="Pfam" id="PF00884"/>
    </source>
</evidence>
<dbReference type="OrthoDB" id="9777768at2"/>
<sequence length="660" mass="74198">MSRWEIVFRQLQKDLKLYIFILAVFCLYRVAFILYLSKYIGPTTDFHDISLALFYGLRISLKSTGIVVLFSFLFSTLLAVIFKNDKFDKPRTILGYSYIFILTLLFHIRIPYYEVFHAAFNQFLFNIFRDDTVALLVTVIHEYNLPLRFLSIFGITLILCRILRAVLHTRTFTLPYLPHRVGLIAFKLSLITGIAAFMVFTRFGGSLTYANSVHWENAEVSKDPFLNEAILDDIQALYRAYAAHEALKKAASLNISPEQVRKYGTQLTGKTISPANVDEYFRQEAQGARIPKPSHIFLIIGESYAQWPLLPEFSSLNIASGMKSILSKDNAVQVKPFLPTGAGTMAGINGIVTGFPEENLYPNYQPESYISVYATGIAAQMKQLGYRTRFWYAGFSSWQQIETFTRAQGFDEFYSCGDFPYAAGNAWGSEDKYFYEGINTLFNDTQPSFNVLLTSANHPPYTVDIEAEGFSEAIVSAGLSGSAKADKELITKLGHFWYADKYLVKFIADMSQRFPQSLFVVTGDHADRLNITPNPTLFERYAVPFIMYGPGIHKNMFDAQVAGSHLNIGPTLIELIAPQGFVYHSMAKSLTAGDRFGFNLAFWISDNAIGVIGTKTVEALTVIDRQPGTMPNDFAGQIQAVTAMRGLAWWRMTTGGNIAN</sequence>
<dbReference type="InterPro" id="IPR017850">
    <property type="entry name" value="Alkaline_phosphatase_core_sf"/>
</dbReference>
<name>A0A517DXG2_9FIRM</name>
<organism evidence="9 10">
    <name type="scientific">Sporomusa termitida</name>
    <dbReference type="NCBI Taxonomy" id="2377"/>
    <lineage>
        <taxon>Bacteria</taxon>
        <taxon>Bacillati</taxon>
        <taxon>Bacillota</taxon>
        <taxon>Negativicutes</taxon>
        <taxon>Selenomonadales</taxon>
        <taxon>Sporomusaceae</taxon>
        <taxon>Sporomusa</taxon>
    </lineage>
</organism>
<evidence type="ECO:0000256" key="2">
    <source>
        <dbReference type="ARBA" id="ARBA00004936"/>
    </source>
</evidence>
<proteinExistence type="predicted"/>
<dbReference type="PANTHER" id="PTHR47371:SF3">
    <property type="entry name" value="PHOSPHOGLYCEROL TRANSFERASE I"/>
    <property type="match status" value="1"/>
</dbReference>
<evidence type="ECO:0000256" key="6">
    <source>
        <dbReference type="ARBA" id="ARBA00023136"/>
    </source>
</evidence>
<evidence type="ECO:0000256" key="7">
    <source>
        <dbReference type="SAM" id="Phobius"/>
    </source>
</evidence>
<evidence type="ECO:0000256" key="1">
    <source>
        <dbReference type="ARBA" id="ARBA00004651"/>
    </source>
</evidence>
<dbReference type="Pfam" id="PF00884">
    <property type="entry name" value="Sulfatase"/>
    <property type="match status" value="1"/>
</dbReference>
<keyword evidence="6 7" id="KW-0472">Membrane</keyword>
<gene>
    <name evidence="9" type="ORF">SPTER_34580</name>
</gene>
<dbReference type="InterPro" id="IPR050448">
    <property type="entry name" value="OpgB/LTA_synthase_biosynth"/>
</dbReference>
<evidence type="ECO:0000313" key="9">
    <source>
        <dbReference type="EMBL" id="QDR82037.1"/>
    </source>
</evidence>
<feature type="domain" description="Sulfatase N-terminal" evidence="8">
    <location>
        <begin position="296"/>
        <end position="575"/>
    </location>
</feature>
<reference evidence="9 10" key="1">
    <citation type="submission" date="2019-02" db="EMBL/GenBank/DDBJ databases">
        <title>Closed genome of Sporomusa termitida DSM 4440.</title>
        <authorList>
            <person name="Poehlein A."/>
            <person name="Daniel R."/>
        </authorList>
    </citation>
    <scope>NUCLEOTIDE SEQUENCE [LARGE SCALE GENOMIC DNA]</scope>
    <source>
        <strain evidence="9 10">DSM 4440</strain>
    </source>
</reference>
<dbReference type="GO" id="GO:0005886">
    <property type="term" value="C:plasma membrane"/>
    <property type="evidence" value="ECO:0007669"/>
    <property type="project" value="UniProtKB-SubCell"/>
</dbReference>
<evidence type="ECO:0000256" key="5">
    <source>
        <dbReference type="ARBA" id="ARBA00022989"/>
    </source>
</evidence>
<evidence type="ECO:0000256" key="4">
    <source>
        <dbReference type="ARBA" id="ARBA00022692"/>
    </source>
</evidence>
<dbReference type="AlphaFoldDB" id="A0A517DXG2"/>
<keyword evidence="4 7" id="KW-0812">Transmembrane</keyword>
<keyword evidence="5 7" id="KW-1133">Transmembrane helix</keyword>
<dbReference type="InterPro" id="IPR000917">
    <property type="entry name" value="Sulfatase_N"/>
</dbReference>
<dbReference type="Gene3D" id="3.40.720.10">
    <property type="entry name" value="Alkaline Phosphatase, subunit A"/>
    <property type="match status" value="1"/>
</dbReference>
<dbReference type="SUPFAM" id="SSF53649">
    <property type="entry name" value="Alkaline phosphatase-like"/>
    <property type="match status" value="1"/>
</dbReference>
<feature type="transmembrane region" description="Helical" evidence="7">
    <location>
        <begin position="145"/>
        <end position="163"/>
    </location>
</feature>
<feature type="transmembrane region" description="Helical" evidence="7">
    <location>
        <begin position="93"/>
        <end position="112"/>
    </location>
</feature>
<dbReference type="Proteomes" id="UP000320776">
    <property type="component" value="Chromosome"/>
</dbReference>
<accession>A0A517DXG2</accession>
<comment type="pathway">
    <text evidence="2">Cell wall biogenesis; lipoteichoic acid biosynthesis.</text>
</comment>
<dbReference type="EMBL" id="CP036259">
    <property type="protein sequence ID" value="QDR82037.1"/>
    <property type="molecule type" value="Genomic_DNA"/>
</dbReference>
<evidence type="ECO:0000256" key="3">
    <source>
        <dbReference type="ARBA" id="ARBA00022475"/>
    </source>
</evidence>
<feature type="transmembrane region" description="Helical" evidence="7">
    <location>
        <begin position="17"/>
        <end position="37"/>
    </location>
</feature>
<evidence type="ECO:0000313" key="10">
    <source>
        <dbReference type="Proteomes" id="UP000320776"/>
    </source>
</evidence>